<dbReference type="Proteomes" id="UP000198793">
    <property type="component" value="Unassembled WGS sequence"/>
</dbReference>
<dbReference type="AlphaFoldDB" id="A0A1H0HPR5"/>
<feature type="region of interest" description="Disordered" evidence="1">
    <location>
        <begin position="21"/>
        <end position="59"/>
    </location>
</feature>
<proteinExistence type="predicted"/>
<keyword evidence="3" id="KW-1185">Reference proteome</keyword>
<evidence type="ECO:0000313" key="3">
    <source>
        <dbReference type="Proteomes" id="UP000198793"/>
    </source>
</evidence>
<protein>
    <submittedName>
        <fullName evidence="2">Uncharacterized protein</fullName>
    </submittedName>
</protein>
<organism evidence="2 3">
    <name type="scientific">Aureimonas jatrophae</name>
    <dbReference type="NCBI Taxonomy" id="1166073"/>
    <lineage>
        <taxon>Bacteria</taxon>
        <taxon>Pseudomonadati</taxon>
        <taxon>Pseudomonadota</taxon>
        <taxon>Alphaproteobacteria</taxon>
        <taxon>Hyphomicrobiales</taxon>
        <taxon>Aurantimonadaceae</taxon>
        <taxon>Aureimonas</taxon>
    </lineage>
</organism>
<evidence type="ECO:0000313" key="2">
    <source>
        <dbReference type="EMBL" id="SDO21108.1"/>
    </source>
</evidence>
<dbReference type="EMBL" id="FNIT01000004">
    <property type="protein sequence ID" value="SDO21108.1"/>
    <property type="molecule type" value="Genomic_DNA"/>
</dbReference>
<dbReference type="RefSeq" id="WP_139183990.1">
    <property type="nucleotide sequence ID" value="NZ_FNIT01000004.1"/>
</dbReference>
<sequence length="59" mass="6111">MSNIPVTPDRTPPDLEAEEVAAKHDIPTEEAKARVAQGGHERSAVDGAAEAGKGESSND</sequence>
<feature type="compositionally biased region" description="Basic and acidic residues" evidence="1">
    <location>
        <begin position="21"/>
        <end position="44"/>
    </location>
</feature>
<name>A0A1H0HPR5_9HYPH</name>
<reference evidence="2 3" key="1">
    <citation type="submission" date="2016-10" db="EMBL/GenBank/DDBJ databases">
        <authorList>
            <person name="de Groot N.N."/>
        </authorList>
    </citation>
    <scope>NUCLEOTIDE SEQUENCE [LARGE SCALE GENOMIC DNA]</scope>
    <source>
        <strain evidence="3">L7-484,KACC 16230,DSM 25025</strain>
    </source>
</reference>
<evidence type="ECO:0000256" key="1">
    <source>
        <dbReference type="SAM" id="MobiDB-lite"/>
    </source>
</evidence>
<accession>A0A1H0HPR5</accession>
<gene>
    <name evidence="2" type="ORF">SAMN05192530_104211</name>
</gene>